<reference evidence="2" key="1">
    <citation type="submission" date="2022-02" db="EMBL/GenBank/DDBJ databases">
        <authorList>
            <person name="Lee M."/>
            <person name="Kim S.-J."/>
            <person name="Jung M.-Y."/>
        </authorList>
    </citation>
    <scope>NUCLEOTIDE SEQUENCE</scope>
    <source>
        <strain evidence="2">JHP9</strain>
    </source>
</reference>
<dbReference type="Proteomes" id="UP001203761">
    <property type="component" value="Unassembled WGS sequence"/>
</dbReference>
<evidence type="ECO:0000313" key="3">
    <source>
        <dbReference type="Proteomes" id="UP001203761"/>
    </source>
</evidence>
<keyword evidence="3" id="KW-1185">Reference proteome</keyword>
<dbReference type="InterPro" id="IPR036388">
    <property type="entry name" value="WH-like_DNA-bd_sf"/>
</dbReference>
<evidence type="ECO:0000313" key="2">
    <source>
        <dbReference type="EMBL" id="MCL6423091.1"/>
    </source>
</evidence>
<proteinExistence type="predicted"/>
<protein>
    <submittedName>
        <fullName evidence="2">LuxR C-terminal-related transcriptional regulator</fullName>
    </submittedName>
</protein>
<dbReference type="Pfam" id="PF00196">
    <property type="entry name" value="GerE"/>
    <property type="match status" value="1"/>
</dbReference>
<dbReference type="InterPro" id="IPR000792">
    <property type="entry name" value="Tscrpt_reg_LuxR_C"/>
</dbReference>
<evidence type="ECO:0000259" key="1">
    <source>
        <dbReference type="SMART" id="SM00421"/>
    </source>
</evidence>
<accession>A0ABT0QZM7</accession>
<dbReference type="InterPro" id="IPR016032">
    <property type="entry name" value="Sig_transdc_resp-reg_C-effctor"/>
</dbReference>
<sequence length="279" mass="28206">MSDLGGPRTEPAQAAQPTEPLKVFLIGASELDRSAIAHILNPHGVQVHALASEAELGPAHLHHTALFAAWKGDPEAFAGAFRARRRGLLVTVVGSVPTHLREELERENIQLMTTDGIAHSALNQFVTQGPEEFQSIGALPVVDPDAELSGLSAPLSAREREIAEIIAADPSFTRTALAEMLSISEGTLKVHLRRLRTKTGGTGLSQPAFADRLLAIGIAVGAAGAAGVAATAGVGAAEATAAAAVVGTAAGAAAVIADITGSAESDGPSPDAAPGSSPA</sequence>
<name>A0ABT0QZM7_9MICO</name>
<dbReference type="EMBL" id="JAKNCJ010000002">
    <property type="protein sequence ID" value="MCL6423091.1"/>
    <property type="molecule type" value="Genomic_DNA"/>
</dbReference>
<comment type="caution">
    <text evidence="2">The sequence shown here is derived from an EMBL/GenBank/DDBJ whole genome shotgun (WGS) entry which is preliminary data.</text>
</comment>
<dbReference type="Gene3D" id="1.10.10.10">
    <property type="entry name" value="Winged helix-like DNA-binding domain superfamily/Winged helix DNA-binding domain"/>
    <property type="match status" value="1"/>
</dbReference>
<dbReference type="SUPFAM" id="SSF46894">
    <property type="entry name" value="C-terminal effector domain of the bipartite response regulators"/>
    <property type="match status" value="1"/>
</dbReference>
<feature type="domain" description="HTH luxR-type" evidence="1">
    <location>
        <begin position="152"/>
        <end position="211"/>
    </location>
</feature>
<dbReference type="RefSeq" id="WP_249737184.1">
    <property type="nucleotide sequence ID" value="NZ_JAKNCJ010000002.1"/>
</dbReference>
<dbReference type="SMART" id="SM00421">
    <property type="entry name" value="HTH_LUXR"/>
    <property type="match status" value="1"/>
</dbReference>
<gene>
    <name evidence="2" type="ORF">Bequi_06780</name>
</gene>
<organism evidence="2 3">
    <name type="scientific">Brachybacterium equifaecis</name>
    <dbReference type="NCBI Taxonomy" id="2910770"/>
    <lineage>
        <taxon>Bacteria</taxon>
        <taxon>Bacillati</taxon>
        <taxon>Actinomycetota</taxon>
        <taxon>Actinomycetes</taxon>
        <taxon>Micrococcales</taxon>
        <taxon>Dermabacteraceae</taxon>
        <taxon>Brachybacterium</taxon>
    </lineage>
</organism>